<evidence type="ECO:0000313" key="2">
    <source>
        <dbReference type="Proteomes" id="UP000503349"/>
    </source>
</evidence>
<reference evidence="2" key="2">
    <citation type="submission" date="2019-02" db="EMBL/GenBank/DDBJ databases">
        <title>Opniocepnalus argus Var Kimnra genome.</title>
        <authorList>
            <person name="Zhou C."/>
            <person name="Xiao S."/>
        </authorList>
    </citation>
    <scope>NUCLEOTIDE SEQUENCE [LARGE SCALE GENOMIC DNA]</scope>
</reference>
<reference evidence="1 2" key="1">
    <citation type="submission" date="2019-02" db="EMBL/GenBank/DDBJ databases">
        <title>Opniocepnalus argus genome.</title>
        <authorList>
            <person name="Zhou C."/>
            <person name="Xiao S."/>
        </authorList>
    </citation>
    <scope>NUCLEOTIDE SEQUENCE [LARGE SCALE GENOMIC DNA]</scope>
    <source>
        <strain evidence="1">OARG1902GOOAL</strain>
        <tissue evidence="1">Muscle</tissue>
    </source>
</reference>
<evidence type="ECO:0000313" key="1">
    <source>
        <dbReference type="EMBL" id="KAF3698825.1"/>
    </source>
</evidence>
<dbReference type="Proteomes" id="UP000503349">
    <property type="component" value="Chromosome 14"/>
</dbReference>
<accession>A0A6G1Q8F0</accession>
<name>A0A6G1Q8F0_CHAAH</name>
<organism evidence="1 2">
    <name type="scientific">Channa argus</name>
    <name type="common">Northern snakehead</name>
    <name type="synonym">Ophicephalus argus</name>
    <dbReference type="NCBI Taxonomy" id="215402"/>
    <lineage>
        <taxon>Eukaryota</taxon>
        <taxon>Metazoa</taxon>
        <taxon>Chordata</taxon>
        <taxon>Craniata</taxon>
        <taxon>Vertebrata</taxon>
        <taxon>Euteleostomi</taxon>
        <taxon>Actinopterygii</taxon>
        <taxon>Neopterygii</taxon>
        <taxon>Teleostei</taxon>
        <taxon>Neoteleostei</taxon>
        <taxon>Acanthomorphata</taxon>
        <taxon>Anabantaria</taxon>
        <taxon>Anabantiformes</taxon>
        <taxon>Channoidei</taxon>
        <taxon>Channidae</taxon>
        <taxon>Channa</taxon>
    </lineage>
</organism>
<gene>
    <name evidence="1" type="ORF">EXN66_Car014512</name>
</gene>
<keyword evidence="2" id="KW-1185">Reference proteome</keyword>
<dbReference type="AlphaFoldDB" id="A0A6G1Q8F0"/>
<sequence>MNVQKPRVKAKGENLDWAYCMSLPDWFYQAALYQSQRAKQHFSAQSEKLQFQNQISTFFSYRIYTYKKN</sequence>
<proteinExistence type="predicted"/>
<protein>
    <submittedName>
        <fullName evidence="1">Uncharacterized protein</fullName>
    </submittedName>
</protein>
<dbReference type="EMBL" id="CM015725">
    <property type="protein sequence ID" value="KAF3698825.1"/>
    <property type="molecule type" value="Genomic_DNA"/>
</dbReference>